<dbReference type="InterPro" id="IPR003107">
    <property type="entry name" value="HAT"/>
</dbReference>
<keyword evidence="7" id="KW-0539">Nucleus</keyword>
<dbReference type="Proteomes" id="UP000002258">
    <property type="component" value="Chromosome 1"/>
</dbReference>
<evidence type="ECO:0000256" key="4">
    <source>
        <dbReference type="ARBA" id="ARBA00022728"/>
    </source>
</evidence>
<dbReference type="FunCoup" id="A3GF09">
    <property type="interactions" value="1074"/>
</dbReference>
<evidence type="ECO:0000256" key="6">
    <source>
        <dbReference type="ARBA" id="ARBA00023187"/>
    </source>
</evidence>
<dbReference type="InParanoid" id="A3GF09"/>
<evidence type="ECO:0000259" key="11">
    <source>
        <dbReference type="Pfam" id="PF23231"/>
    </source>
</evidence>
<evidence type="ECO:0000259" key="12">
    <source>
        <dbReference type="Pfam" id="PF23233"/>
    </source>
</evidence>
<feature type="domain" description="Pre-mRNA-splicing factor SYF1 central HAT repeats" evidence="10">
    <location>
        <begin position="200"/>
        <end position="408"/>
    </location>
</feature>
<organism evidence="13 14">
    <name type="scientific">Scheffersomyces stipitis (strain ATCC 58785 / CBS 6054 / NBRC 10063 / NRRL Y-11545)</name>
    <name type="common">Yeast</name>
    <name type="synonym">Pichia stipitis</name>
    <dbReference type="NCBI Taxonomy" id="322104"/>
    <lineage>
        <taxon>Eukaryota</taxon>
        <taxon>Fungi</taxon>
        <taxon>Dikarya</taxon>
        <taxon>Ascomycota</taxon>
        <taxon>Saccharomycotina</taxon>
        <taxon>Pichiomycetes</taxon>
        <taxon>Debaryomycetaceae</taxon>
        <taxon>Scheffersomyces</taxon>
    </lineage>
</organism>
<comment type="subcellular location">
    <subcellularLocation>
        <location evidence="1">Nucleus</location>
    </subcellularLocation>
</comment>
<dbReference type="SUPFAM" id="SSF48452">
    <property type="entry name" value="TPR-like"/>
    <property type="match status" value="2"/>
</dbReference>
<dbReference type="InterPro" id="IPR056350">
    <property type="entry name" value="HAT_Syf1_central"/>
</dbReference>
<dbReference type="InterPro" id="IPR055433">
    <property type="entry name" value="HAT_Syf1-like_N"/>
</dbReference>
<dbReference type="OMA" id="PDKIKFY"/>
<dbReference type="AlphaFoldDB" id="A3GF09"/>
<comment type="similarity">
    <text evidence="2">Belongs to the crooked-neck family.</text>
</comment>
<feature type="region of interest" description="Disordered" evidence="9">
    <location>
        <begin position="819"/>
        <end position="854"/>
    </location>
</feature>
<dbReference type="PANTHER" id="PTHR11246">
    <property type="entry name" value="PRE-MRNA SPLICING FACTOR"/>
    <property type="match status" value="1"/>
</dbReference>
<dbReference type="Pfam" id="PF23233">
    <property type="entry name" value="HAT_Syf1_CNRKL1_N"/>
    <property type="match status" value="1"/>
</dbReference>
<reference evidence="13 14" key="1">
    <citation type="journal article" date="2007" name="Nat. Biotechnol.">
        <title>Genome sequence of the lignocellulose-bioconverting and xylose-fermenting yeast Pichia stipitis.</title>
        <authorList>
            <person name="Jeffries T.W."/>
            <person name="Grigoriev I.V."/>
            <person name="Grimwood J."/>
            <person name="Laplaza J.M."/>
            <person name="Aerts A."/>
            <person name="Salamov A."/>
            <person name="Schmutz J."/>
            <person name="Lindquist E."/>
            <person name="Dehal P."/>
            <person name="Shapiro H."/>
            <person name="Jin Y.S."/>
            <person name="Passoth V."/>
            <person name="Richardson P.M."/>
        </authorList>
    </citation>
    <scope>NUCLEOTIDE SEQUENCE [LARGE SCALE GENOMIC DNA]</scope>
    <source>
        <strain evidence="14">ATCC 58785 / CBS 6054 / NBRC 10063 / NRRL Y-11545</strain>
    </source>
</reference>
<dbReference type="HOGENOM" id="CLU_007736_3_0_1"/>
<keyword evidence="3" id="KW-0507">mRNA processing</keyword>
<dbReference type="Gene3D" id="1.25.40.10">
    <property type="entry name" value="Tetratricopeptide repeat domain"/>
    <property type="match status" value="3"/>
</dbReference>
<dbReference type="SMART" id="SM00386">
    <property type="entry name" value="HAT"/>
    <property type="match status" value="11"/>
</dbReference>
<feature type="domain" description="Pre-mRNA-splicing factor Syf1-like N-terminal HAT-repeats" evidence="12">
    <location>
        <begin position="12"/>
        <end position="173"/>
    </location>
</feature>
<gene>
    <name evidence="13" type="ORF">PICST_51927</name>
</gene>
<dbReference type="GeneID" id="4850858"/>
<feature type="domain" description="Pre-mRNA-splicing factor Syf1/CRNKL1-like C-terminal HAT-repeats" evidence="11">
    <location>
        <begin position="422"/>
        <end position="806"/>
    </location>
</feature>
<dbReference type="GO" id="GO:0071014">
    <property type="term" value="C:post-mRNA release spliceosomal complex"/>
    <property type="evidence" value="ECO:0007669"/>
    <property type="project" value="TreeGrafter"/>
</dbReference>
<keyword evidence="5" id="KW-0677">Repeat</keyword>
<evidence type="ECO:0000256" key="9">
    <source>
        <dbReference type="SAM" id="MobiDB-lite"/>
    </source>
</evidence>
<evidence type="ECO:0000256" key="2">
    <source>
        <dbReference type="ARBA" id="ARBA00008644"/>
    </source>
</evidence>
<accession>A3GF09</accession>
<dbReference type="Pfam" id="PF23231">
    <property type="entry name" value="HAT_Syf1_CNRKL1_C"/>
    <property type="match status" value="1"/>
</dbReference>
<name>A3GF09_PICST</name>
<evidence type="ECO:0000256" key="5">
    <source>
        <dbReference type="ARBA" id="ARBA00022737"/>
    </source>
</evidence>
<dbReference type="RefSeq" id="XP_001387288.2">
    <property type="nucleotide sequence ID" value="XM_001387251.1"/>
</dbReference>
<dbReference type="EMBL" id="AAVQ01000001">
    <property type="protein sequence ID" value="EAZ63265.2"/>
    <property type="molecule type" value="Genomic_DNA"/>
</dbReference>
<evidence type="ECO:0000256" key="7">
    <source>
        <dbReference type="ARBA" id="ARBA00023242"/>
    </source>
</evidence>
<dbReference type="InterPro" id="IPR055430">
    <property type="entry name" value="HAT_Syf1_CNRKL1_C"/>
</dbReference>
<evidence type="ECO:0000259" key="10">
    <source>
        <dbReference type="Pfam" id="PF23220"/>
    </source>
</evidence>
<dbReference type="InterPro" id="IPR011990">
    <property type="entry name" value="TPR-like_helical_dom_sf"/>
</dbReference>
<sequence>MAWKIDELIDDSDLVYERDLARDANQESIWLDYYNHKLAKHVNSPETKQTYRELVFVLERAVRQLPHSHQLWSRYYEVIGEPDETASQKQIQLFSRIYERATANSSELDAWLVYLQFLTEFCNYEVTLIRRTFDKALLAVNSKYHYHIWKQYVKFADSVGGPTAAAIYKRYSQYIDPEILAKKSLETNFPTSIEVQSLYDFIDKFKELGAQSEVRNIYEQLLASPEKYKSLGTPLKFLQEYIDFLSKREEEENFDIQEKSSLIESLILQAIQLDPENLGEIYKGFSRYLQTPNVSIDARYYFEKGLKNCLTVRDFEIIYRLYTNYQEEKLVQLRDDIKKYPTEDSYSIEFNFRIHCLETLIDNRPILLNDMSLRQDRNNLDAWFKRVDIYGENLNQILKVYVSAISSINPFQAHSASGIEANKLSKIWIDYASVYASREDYSTANLIYSKAVESQFRDLDELAELYIQWSEMLLQSNFDDADSRSLSVIEDVLLKKFDPDLDKHAKQSVQFRIHRSTKLWMFYLDLLESFIEDKDSTSEIEKVIKAYDKMIEMKIATARTIINYAQFLQSWKYFEKSFKVYESGLTYFKDSEVRYHIWKLYLPEILQRENIGIERIRDLFEMCLFGNENDVGIPAHLSKDLILQYFQFEKGKGFLMNSIRILKSGIQKLRKEWSEQNVSRNVRNNLAIDKFDLYKKVFETIGILQDTDETRNAYESAVQDDSLTLPQIIEVTNSFINFEKSLKQLDRVRALFKFVTRLSAPDAIIMKQVWEAWEQFEVEYGSEATFKDMLRFKRTVVEEYARNELLKNSLNPMGFVKSSTGPKVSSINASEESEPQKVNEEANPDQIEMDMDDL</sequence>
<dbReference type="GO" id="GO:0000974">
    <property type="term" value="C:Prp19 complex"/>
    <property type="evidence" value="ECO:0007669"/>
    <property type="project" value="TreeGrafter"/>
</dbReference>
<keyword evidence="14" id="KW-1185">Reference proteome</keyword>
<dbReference type="eggNOG" id="KOG2047">
    <property type="taxonomic scope" value="Eukaryota"/>
</dbReference>
<dbReference type="InterPro" id="IPR045075">
    <property type="entry name" value="Syf1-like"/>
</dbReference>
<dbReference type="GO" id="GO:0000349">
    <property type="term" value="P:generation of catalytic spliceosome for first transesterification step"/>
    <property type="evidence" value="ECO:0007669"/>
    <property type="project" value="TreeGrafter"/>
</dbReference>
<evidence type="ECO:0000256" key="8">
    <source>
        <dbReference type="ARBA" id="ARBA00039472"/>
    </source>
</evidence>
<keyword evidence="6" id="KW-0508">mRNA splicing</keyword>
<evidence type="ECO:0000256" key="1">
    <source>
        <dbReference type="ARBA" id="ARBA00004123"/>
    </source>
</evidence>
<feature type="compositionally biased region" description="Polar residues" evidence="9">
    <location>
        <begin position="819"/>
        <end position="830"/>
    </location>
</feature>
<comment type="caution">
    <text evidence="13">The sequence shown here is derived from an EMBL/GenBank/DDBJ whole genome shotgun (WGS) entry which is preliminary data.</text>
</comment>
<keyword evidence="4" id="KW-0747">Spliceosome</keyword>
<dbReference type="STRING" id="322104.A3GF09"/>
<dbReference type="Pfam" id="PF23220">
    <property type="entry name" value="HAT_Syf1_M"/>
    <property type="match status" value="1"/>
</dbReference>
<dbReference type="PANTHER" id="PTHR11246:SF5">
    <property type="entry name" value="PRE-MRNA-SPLICING FACTOR SYF1"/>
    <property type="match status" value="1"/>
</dbReference>
<protein>
    <recommendedName>
        <fullName evidence="8">Pre-mRNA-splicing factor SYF1</fullName>
    </recommendedName>
</protein>
<proteinExistence type="inferred from homology"/>
<dbReference type="KEGG" id="pic:PICST_51927"/>
<dbReference type="Gene3D" id="1.25.40.430">
    <property type="match status" value="1"/>
</dbReference>
<dbReference type="GO" id="GO:0071007">
    <property type="term" value="C:U2-type catalytic step 2 spliceosome"/>
    <property type="evidence" value="ECO:0007669"/>
    <property type="project" value="TreeGrafter"/>
</dbReference>
<dbReference type="OrthoDB" id="10067343at2759"/>
<evidence type="ECO:0000313" key="13">
    <source>
        <dbReference type="EMBL" id="EAZ63265.2"/>
    </source>
</evidence>
<evidence type="ECO:0000313" key="14">
    <source>
        <dbReference type="Proteomes" id="UP000002258"/>
    </source>
</evidence>
<evidence type="ECO:0000256" key="3">
    <source>
        <dbReference type="ARBA" id="ARBA00022664"/>
    </source>
</evidence>